<keyword evidence="10" id="KW-1185">Reference proteome</keyword>
<evidence type="ECO:0000256" key="3">
    <source>
        <dbReference type="ARBA" id="ARBA00022771"/>
    </source>
</evidence>
<dbReference type="GO" id="GO:0006281">
    <property type="term" value="P:DNA repair"/>
    <property type="evidence" value="ECO:0007669"/>
    <property type="project" value="UniProtKB-UniRule"/>
</dbReference>
<dbReference type="Pfam" id="PF21175">
    <property type="entry name" value="RecR_C"/>
    <property type="match status" value="1"/>
</dbReference>
<evidence type="ECO:0000256" key="1">
    <source>
        <dbReference type="ARBA" id="ARBA00022723"/>
    </source>
</evidence>
<keyword evidence="2 7" id="KW-0227">DNA damage</keyword>
<keyword evidence="1 7" id="KW-0479">Metal-binding</keyword>
<accession>A0A146GEF3</accession>
<keyword evidence="6 7" id="KW-0234">DNA repair</keyword>
<keyword evidence="5 7" id="KW-0233">DNA recombination</keyword>
<dbReference type="AlphaFoldDB" id="A0A146GEF3"/>
<dbReference type="GO" id="GO:0006310">
    <property type="term" value="P:DNA recombination"/>
    <property type="evidence" value="ECO:0007669"/>
    <property type="project" value="UniProtKB-UniRule"/>
</dbReference>
<dbReference type="RefSeq" id="WP_075080886.1">
    <property type="nucleotide sequence ID" value="NZ_BDCO01000003.1"/>
</dbReference>
<dbReference type="SMART" id="SM00493">
    <property type="entry name" value="TOPRIM"/>
    <property type="match status" value="1"/>
</dbReference>
<dbReference type="Pfam" id="PF21176">
    <property type="entry name" value="RecR_HhH"/>
    <property type="match status" value="1"/>
</dbReference>
<dbReference type="CDD" id="cd01025">
    <property type="entry name" value="TOPRIM_recR"/>
    <property type="match status" value="1"/>
</dbReference>
<dbReference type="InParanoid" id="A0A146GEF3"/>
<dbReference type="PANTHER" id="PTHR30446">
    <property type="entry name" value="RECOMBINATION PROTEIN RECR"/>
    <property type="match status" value="1"/>
</dbReference>
<feature type="domain" description="Toprim" evidence="8">
    <location>
        <begin position="82"/>
        <end position="177"/>
    </location>
</feature>
<dbReference type="Proteomes" id="UP000076023">
    <property type="component" value="Unassembled WGS sequence"/>
</dbReference>
<dbReference type="STRING" id="690879.TSACC_387"/>
<protein>
    <recommendedName>
        <fullName evidence="7">Recombination protein RecR</fullName>
    </recommendedName>
</protein>
<organism evidence="9 10">
    <name type="scientific">Terrimicrobium sacchariphilum</name>
    <dbReference type="NCBI Taxonomy" id="690879"/>
    <lineage>
        <taxon>Bacteria</taxon>
        <taxon>Pseudomonadati</taxon>
        <taxon>Verrucomicrobiota</taxon>
        <taxon>Terrimicrobiia</taxon>
        <taxon>Terrimicrobiales</taxon>
        <taxon>Terrimicrobiaceae</taxon>
        <taxon>Terrimicrobium</taxon>
    </lineage>
</organism>
<dbReference type="NCBIfam" id="TIGR00615">
    <property type="entry name" value="recR"/>
    <property type="match status" value="1"/>
</dbReference>
<evidence type="ECO:0000256" key="2">
    <source>
        <dbReference type="ARBA" id="ARBA00022763"/>
    </source>
</evidence>
<dbReference type="SUPFAM" id="SSF111304">
    <property type="entry name" value="Recombination protein RecR"/>
    <property type="match status" value="1"/>
</dbReference>
<evidence type="ECO:0000313" key="9">
    <source>
        <dbReference type="EMBL" id="GAT35027.1"/>
    </source>
</evidence>
<keyword evidence="4 7" id="KW-0862">Zinc</keyword>
<sequence>MRPVDYPEPFRQLARQLRLLPGIGPRSAERIALWLTAAKDAKPIELAESLREAAEHLKPCSQCGFFATEELCEICRDETRQPEICVVENATDILPIERTGFFRGRYHVLGGRLAPLDNVGPEDLRIAELLKRIAEEIPTEIILALSADVEGEATTNYVAEILSGLQVKLTRIAHGLPAGGGLEHADPLTLQRALAGRNSLRV</sequence>
<dbReference type="InterPro" id="IPR006171">
    <property type="entry name" value="TOPRIM_dom"/>
</dbReference>
<evidence type="ECO:0000259" key="8">
    <source>
        <dbReference type="PROSITE" id="PS50880"/>
    </source>
</evidence>
<dbReference type="PROSITE" id="PS01300">
    <property type="entry name" value="RECR"/>
    <property type="match status" value="1"/>
</dbReference>
<evidence type="ECO:0000256" key="7">
    <source>
        <dbReference type="HAMAP-Rule" id="MF_00017"/>
    </source>
</evidence>
<dbReference type="OrthoDB" id="9802672at2"/>
<dbReference type="Gene3D" id="3.40.1360.10">
    <property type="match status" value="1"/>
</dbReference>
<dbReference type="InterPro" id="IPR015967">
    <property type="entry name" value="Rcmb_RecR_Znf"/>
</dbReference>
<dbReference type="PANTHER" id="PTHR30446:SF0">
    <property type="entry name" value="RECOMBINATION PROTEIN RECR"/>
    <property type="match status" value="1"/>
</dbReference>
<dbReference type="Gene3D" id="1.10.8.420">
    <property type="entry name" value="RecR Domain 1"/>
    <property type="match status" value="1"/>
</dbReference>
<feature type="zinc finger region" description="C4-type" evidence="7">
    <location>
        <begin position="60"/>
        <end position="75"/>
    </location>
</feature>
<dbReference type="PROSITE" id="PS50880">
    <property type="entry name" value="TOPRIM"/>
    <property type="match status" value="1"/>
</dbReference>
<proteinExistence type="inferred from homology"/>
<dbReference type="Pfam" id="PF02132">
    <property type="entry name" value="RecR_ZnF"/>
    <property type="match status" value="1"/>
</dbReference>
<dbReference type="EMBL" id="BDCO01000003">
    <property type="protein sequence ID" value="GAT35027.1"/>
    <property type="molecule type" value="Genomic_DNA"/>
</dbReference>
<dbReference type="InterPro" id="IPR023627">
    <property type="entry name" value="Rcmb_RecR"/>
</dbReference>
<dbReference type="Gene3D" id="6.10.250.240">
    <property type="match status" value="1"/>
</dbReference>
<evidence type="ECO:0000256" key="6">
    <source>
        <dbReference type="ARBA" id="ARBA00023204"/>
    </source>
</evidence>
<evidence type="ECO:0000313" key="10">
    <source>
        <dbReference type="Proteomes" id="UP000076023"/>
    </source>
</evidence>
<dbReference type="GO" id="GO:0003677">
    <property type="term" value="F:DNA binding"/>
    <property type="evidence" value="ECO:0007669"/>
    <property type="project" value="UniProtKB-UniRule"/>
</dbReference>
<gene>
    <name evidence="7" type="primary">recR</name>
    <name evidence="9" type="ORF">TSACC_387</name>
</gene>
<dbReference type="HAMAP" id="MF_00017">
    <property type="entry name" value="RecR"/>
    <property type="match status" value="1"/>
</dbReference>
<dbReference type="FunCoup" id="A0A146GEF3">
    <property type="interactions" value="232"/>
</dbReference>
<dbReference type="Pfam" id="PF13662">
    <property type="entry name" value="Toprim_4"/>
    <property type="match status" value="1"/>
</dbReference>
<comment type="similarity">
    <text evidence="7">Belongs to the RecR family.</text>
</comment>
<comment type="function">
    <text evidence="7">May play a role in DNA repair. It seems to be involved in an RecBC-independent recombinational process of DNA repair. It may act with RecF and RecO.</text>
</comment>
<dbReference type="GO" id="GO:0008270">
    <property type="term" value="F:zinc ion binding"/>
    <property type="evidence" value="ECO:0007669"/>
    <property type="project" value="UniProtKB-KW"/>
</dbReference>
<comment type="caution">
    <text evidence="9">The sequence shown here is derived from an EMBL/GenBank/DDBJ whole genome shotgun (WGS) entry which is preliminary data.</text>
</comment>
<evidence type="ECO:0000256" key="5">
    <source>
        <dbReference type="ARBA" id="ARBA00023172"/>
    </source>
</evidence>
<evidence type="ECO:0000256" key="4">
    <source>
        <dbReference type="ARBA" id="ARBA00022833"/>
    </source>
</evidence>
<dbReference type="InterPro" id="IPR034137">
    <property type="entry name" value="TOPRIM_RecR"/>
</dbReference>
<reference evidence="10" key="1">
    <citation type="journal article" date="2017" name="Genome Announc.">
        <title>Draft Genome Sequence of Terrimicrobium sacchariphilum NM-5T, a Facultative Anaerobic Soil Bacterium of the Class Spartobacteria.</title>
        <authorList>
            <person name="Qiu Y.L."/>
            <person name="Tourlousse D.M."/>
            <person name="Matsuura N."/>
            <person name="Ohashi A."/>
            <person name="Sekiguchi Y."/>
        </authorList>
    </citation>
    <scope>NUCLEOTIDE SEQUENCE [LARGE SCALE GENOMIC DNA]</scope>
    <source>
        <strain evidence="10">NM-5</strain>
    </source>
</reference>
<dbReference type="InterPro" id="IPR000093">
    <property type="entry name" value="DNA_Rcmb_RecR"/>
</dbReference>
<keyword evidence="3 7" id="KW-0863">Zinc-finger</keyword>
<name>A0A146GEF3_TERSA</name>